<proteinExistence type="predicted"/>
<dbReference type="PROSITE" id="PS50837">
    <property type="entry name" value="NACHT"/>
    <property type="match status" value="1"/>
</dbReference>
<feature type="region of interest" description="Disordered" evidence="2">
    <location>
        <begin position="43"/>
        <end position="107"/>
    </location>
</feature>
<protein>
    <recommendedName>
        <fullName evidence="3">NACHT domain-containing protein</fullName>
    </recommendedName>
</protein>
<dbReference type="Gene3D" id="3.40.50.300">
    <property type="entry name" value="P-loop containing nucleotide triphosphate hydrolases"/>
    <property type="match status" value="1"/>
</dbReference>
<dbReference type="SUPFAM" id="SSF52540">
    <property type="entry name" value="P-loop containing nucleoside triphosphate hydrolases"/>
    <property type="match status" value="1"/>
</dbReference>
<feature type="compositionally biased region" description="Basic and acidic residues" evidence="2">
    <location>
        <begin position="78"/>
        <end position="93"/>
    </location>
</feature>
<dbReference type="InterPro" id="IPR007111">
    <property type="entry name" value="NACHT_NTPase"/>
</dbReference>
<dbReference type="InterPro" id="IPR027417">
    <property type="entry name" value="P-loop_NTPase"/>
</dbReference>
<dbReference type="AlphaFoldDB" id="A0A0H2R709"/>
<dbReference type="InterPro" id="IPR003593">
    <property type="entry name" value="AAA+_ATPase"/>
</dbReference>
<gene>
    <name evidence="4" type="ORF">SCHPADRAFT_945135</name>
</gene>
<dbReference type="InParanoid" id="A0A0H2R709"/>
<evidence type="ECO:0000259" key="3">
    <source>
        <dbReference type="PROSITE" id="PS50837"/>
    </source>
</evidence>
<organism evidence="4 5">
    <name type="scientific">Schizopora paradoxa</name>
    <dbReference type="NCBI Taxonomy" id="27342"/>
    <lineage>
        <taxon>Eukaryota</taxon>
        <taxon>Fungi</taxon>
        <taxon>Dikarya</taxon>
        <taxon>Basidiomycota</taxon>
        <taxon>Agaricomycotina</taxon>
        <taxon>Agaricomycetes</taxon>
        <taxon>Hymenochaetales</taxon>
        <taxon>Schizoporaceae</taxon>
        <taxon>Schizopora</taxon>
    </lineage>
</organism>
<feature type="region of interest" description="Disordered" evidence="2">
    <location>
        <begin position="1"/>
        <end position="22"/>
    </location>
</feature>
<keyword evidence="5" id="KW-1185">Reference proteome</keyword>
<dbReference type="InterPro" id="IPR056884">
    <property type="entry name" value="NPHP3-like_N"/>
</dbReference>
<reference evidence="4 5" key="1">
    <citation type="submission" date="2015-04" db="EMBL/GenBank/DDBJ databases">
        <title>Complete genome sequence of Schizopora paradoxa KUC8140, a cosmopolitan wood degrader in East Asia.</title>
        <authorList>
            <consortium name="DOE Joint Genome Institute"/>
            <person name="Min B."/>
            <person name="Park H."/>
            <person name="Jang Y."/>
            <person name="Kim J.-J."/>
            <person name="Kim K.H."/>
            <person name="Pangilinan J."/>
            <person name="Lipzen A."/>
            <person name="Riley R."/>
            <person name="Grigoriev I.V."/>
            <person name="Spatafora J.W."/>
            <person name="Choi I.-G."/>
        </authorList>
    </citation>
    <scope>NUCLEOTIDE SEQUENCE [LARGE SCALE GENOMIC DNA]</scope>
    <source>
        <strain evidence="4 5">KUC8140</strain>
    </source>
</reference>
<name>A0A0H2R709_9AGAM</name>
<dbReference type="SMART" id="SM00382">
    <property type="entry name" value="AAA"/>
    <property type="match status" value="1"/>
</dbReference>
<evidence type="ECO:0000256" key="1">
    <source>
        <dbReference type="ARBA" id="ARBA00022737"/>
    </source>
</evidence>
<evidence type="ECO:0000313" key="4">
    <source>
        <dbReference type="EMBL" id="KLO07595.1"/>
    </source>
</evidence>
<dbReference type="PANTHER" id="PTHR10039:SF17">
    <property type="entry name" value="FUNGAL STAND N-TERMINAL GOODBYE DOMAIN-CONTAINING PROTEIN-RELATED"/>
    <property type="match status" value="1"/>
</dbReference>
<evidence type="ECO:0000313" key="5">
    <source>
        <dbReference type="Proteomes" id="UP000053477"/>
    </source>
</evidence>
<dbReference type="PANTHER" id="PTHR10039">
    <property type="entry name" value="AMELOGENIN"/>
    <property type="match status" value="1"/>
</dbReference>
<dbReference type="Pfam" id="PF24883">
    <property type="entry name" value="NPHP3_N"/>
    <property type="match status" value="1"/>
</dbReference>
<feature type="compositionally biased region" description="Polar residues" evidence="2">
    <location>
        <begin position="54"/>
        <end position="63"/>
    </location>
</feature>
<dbReference type="Proteomes" id="UP000053477">
    <property type="component" value="Unassembled WGS sequence"/>
</dbReference>
<keyword evidence="1" id="KW-0677">Repeat</keyword>
<dbReference type="EMBL" id="KQ086130">
    <property type="protein sequence ID" value="KLO07595.1"/>
    <property type="molecule type" value="Genomic_DNA"/>
</dbReference>
<feature type="domain" description="NACHT" evidence="3">
    <location>
        <begin position="351"/>
        <end position="500"/>
    </location>
</feature>
<dbReference type="STRING" id="27342.A0A0H2R709"/>
<evidence type="ECO:0000256" key="2">
    <source>
        <dbReference type="SAM" id="MobiDB-lite"/>
    </source>
</evidence>
<sequence>MTERGTGSHTAPTCIFPSTTTASSHQQEIFGIRLMKSSIRKLRRRFHRRDTNKDGTSTKTGDTATGVVGRLPAGDQDEDRKKGQENRAVDDGLNHQGESVEAASTPSEYEIRSYVREKPATVSWSQYYSEHREEILEGFRTFFSIGETITAAIPFPGSDIIFGALTSFVERVQIIGENNEARKELLVRVSNLKIEGDPNLWPDTSMLALKAFESRIVEQLYLLLNLTEQRGRLANFFLAEVDMKRFEAFDASITKAIQDLLAVLLAGNTTTLGRVKDGVDDVDEKVDELSYAQAKLRFEQSLRNVTEKLSELAAYDVLRPRPIDTCYEGTCDNIQEKIKEWATCNDDNGKQLMWLSGLAGTGKSTLAKTIATWADKEKNFLGSSYFFLRGDMKLGKPALVIPTIAYHLSGFDPSLTEHIEKRLEEKNGYILHQEFTEQFKKLIEEPLAQKPELPRKRALLIVDGLDECEDGVKLKVIINLLLSLPSPTNFHIRILLVSRPEKHILEALCIGSRFHPNVEHLAVEHFVERSDIEAYLRHGISEVTKSQNGARFDIWPEEIHFQLLVDSCGKLFVYASTVIGFIDEGVRGLRSREESLDILLNVNPDGASDEEPYKNLDRLYQQILLTAVGGEETKLGSKRVQRLRKILEAIGSLRNPLGVRSISILLEEGEEKQRLEERQIWNAVKLLSSVLIVPVEVDYNTPIRVFHPSLLDFLTDKGRCDDERFFIDVADHGREAILFQRCLEIIISKGLSGQVDKTFFQVLEYACVFWGDHLEKASHEDAKVIKELEMFVKYHHLKWFRFARVFISKFEPLLRCLEIAQNWVSGHDSKLSDTLNSMLRSSRVLWDGLFDWPTSTYHAARSKCGDVDTRRTTCKPGTRVALLDEIMECVTANSAGPKILWLHGSAYTGKSAVAMSIAEWADENGVMAVTIGQKYLEYADQHLT</sequence>
<dbReference type="OrthoDB" id="5967843at2759"/>
<accession>A0A0H2R709</accession>